<sequence length="366" mass="40894">MDRGSEMAEPTAKDIGIPQLKQLMDRDFWIRPEGRFGKIVLGILGVATVLGIGFNALPILNYIVAVFQLGIQAIWYAFYLFALYVIATNRWIRALVGSAFRAAVRSMVGMFVNMAPIAVARDYIAYSRKKLASGLEAAKRFKAKMLALFQVIEKFKITVDQQEALAKKHNRAKNFEEAQAAQIRAERTRKRIQALENMYTKMETLMRALDTILRKAKLRVDSAEAELEDQITMYEASMDTKHAIADVKEAIGATSSTPKEMADMAAAKMALEIAGAVVEMDDMINLSEELFSGIDAEEAVISERAMRRFQEWEQESHSSVLAPGEKADLLRTAQDPAQPYDLTTVESPAGQTNTGNKFDVNDFFKN</sequence>
<feature type="coiled-coil region" evidence="1">
    <location>
        <begin position="166"/>
        <end position="233"/>
    </location>
</feature>
<protein>
    <submittedName>
        <fullName evidence="4">Uncharacterized protein</fullName>
    </submittedName>
</protein>
<evidence type="ECO:0000313" key="5">
    <source>
        <dbReference type="Proteomes" id="UP000178256"/>
    </source>
</evidence>
<feature type="transmembrane region" description="Helical" evidence="3">
    <location>
        <begin position="36"/>
        <end position="56"/>
    </location>
</feature>
<feature type="region of interest" description="Disordered" evidence="2">
    <location>
        <begin position="343"/>
        <end position="366"/>
    </location>
</feature>
<dbReference type="AlphaFoldDB" id="A0A1F8GJ74"/>
<evidence type="ECO:0000313" key="4">
    <source>
        <dbReference type="EMBL" id="OGN25383.1"/>
    </source>
</evidence>
<keyword evidence="3" id="KW-0812">Transmembrane</keyword>
<evidence type="ECO:0000256" key="3">
    <source>
        <dbReference type="SAM" id="Phobius"/>
    </source>
</evidence>
<reference evidence="4 5" key="1">
    <citation type="journal article" date="2016" name="Nat. Commun.">
        <title>Thousands of microbial genomes shed light on interconnected biogeochemical processes in an aquifer system.</title>
        <authorList>
            <person name="Anantharaman K."/>
            <person name="Brown C.T."/>
            <person name="Hug L.A."/>
            <person name="Sharon I."/>
            <person name="Castelle C.J."/>
            <person name="Probst A.J."/>
            <person name="Thomas B.C."/>
            <person name="Singh A."/>
            <person name="Wilkins M.J."/>
            <person name="Karaoz U."/>
            <person name="Brodie E.L."/>
            <person name="Williams K.H."/>
            <person name="Hubbard S.S."/>
            <person name="Banfield J.F."/>
        </authorList>
    </citation>
    <scope>NUCLEOTIDE SEQUENCE [LARGE SCALE GENOMIC DNA]</scope>
</reference>
<dbReference type="EMBL" id="MGKL01000020">
    <property type="protein sequence ID" value="OGN25383.1"/>
    <property type="molecule type" value="Genomic_DNA"/>
</dbReference>
<dbReference type="STRING" id="1802697.A2925_00765"/>
<keyword evidence="3" id="KW-1133">Transmembrane helix</keyword>
<evidence type="ECO:0000256" key="1">
    <source>
        <dbReference type="SAM" id="Coils"/>
    </source>
</evidence>
<feature type="transmembrane region" description="Helical" evidence="3">
    <location>
        <begin position="62"/>
        <end position="87"/>
    </location>
</feature>
<gene>
    <name evidence="4" type="ORF">A2925_00765</name>
</gene>
<proteinExistence type="predicted"/>
<keyword evidence="3" id="KW-0472">Membrane</keyword>
<accession>A0A1F8GJ74</accession>
<name>A0A1F8GJ74_9BACT</name>
<feature type="transmembrane region" description="Helical" evidence="3">
    <location>
        <begin position="99"/>
        <end position="119"/>
    </location>
</feature>
<evidence type="ECO:0000256" key="2">
    <source>
        <dbReference type="SAM" id="MobiDB-lite"/>
    </source>
</evidence>
<organism evidence="4 5">
    <name type="scientific">Candidatus Yanofskybacteria bacterium RIFCSPLOWO2_01_FULL_44_22</name>
    <dbReference type="NCBI Taxonomy" id="1802697"/>
    <lineage>
        <taxon>Bacteria</taxon>
        <taxon>Candidatus Yanofskyibacteriota</taxon>
    </lineage>
</organism>
<keyword evidence="1" id="KW-0175">Coiled coil</keyword>
<feature type="compositionally biased region" description="Polar residues" evidence="2">
    <location>
        <begin position="344"/>
        <end position="356"/>
    </location>
</feature>
<comment type="caution">
    <text evidence="4">The sequence shown here is derived from an EMBL/GenBank/DDBJ whole genome shotgun (WGS) entry which is preliminary data.</text>
</comment>
<dbReference type="Proteomes" id="UP000178256">
    <property type="component" value="Unassembled WGS sequence"/>
</dbReference>